<evidence type="ECO:0000256" key="1">
    <source>
        <dbReference type="SAM" id="SignalP"/>
    </source>
</evidence>
<dbReference type="STRING" id="408657.SAMN04487995_5120"/>
<feature type="signal peptide" evidence="1">
    <location>
        <begin position="1"/>
        <end position="20"/>
    </location>
</feature>
<dbReference type="InterPro" id="IPR026341">
    <property type="entry name" value="T9SS_type_B"/>
</dbReference>
<dbReference type="Pfam" id="PF13585">
    <property type="entry name" value="CHU_C"/>
    <property type="match status" value="1"/>
</dbReference>
<dbReference type="RefSeq" id="WP_090339916.1">
    <property type="nucleotide sequence ID" value="NZ_FNXY01000009.1"/>
</dbReference>
<dbReference type="InterPro" id="IPR013320">
    <property type="entry name" value="ConA-like_dom_sf"/>
</dbReference>
<gene>
    <name evidence="2" type="ORF">SAMN04487995_5120</name>
</gene>
<feature type="chain" id="PRO_5011570717" evidence="1">
    <location>
        <begin position="21"/>
        <end position="658"/>
    </location>
</feature>
<dbReference type="GO" id="GO:0004553">
    <property type="term" value="F:hydrolase activity, hydrolyzing O-glycosyl compounds"/>
    <property type="evidence" value="ECO:0007669"/>
    <property type="project" value="UniProtKB-ARBA"/>
</dbReference>
<dbReference type="SUPFAM" id="SSF49899">
    <property type="entry name" value="Concanavalin A-like lectins/glucanases"/>
    <property type="match status" value="1"/>
</dbReference>
<organism evidence="2 3">
    <name type="scientific">Dyadobacter koreensis</name>
    <dbReference type="NCBI Taxonomy" id="408657"/>
    <lineage>
        <taxon>Bacteria</taxon>
        <taxon>Pseudomonadati</taxon>
        <taxon>Bacteroidota</taxon>
        <taxon>Cytophagia</taxon>
        <taxon>Cytophagales</taxon>
        <taxon>Spirosomataceae</taxon>
        <taxon>Dyadobacter</taxon>
    </lineage>
</organism>
<dbReference type="OrthoDB" id="7794186at2"/>
<dbReference type="Gene3D" id="2.60.120.200">
    <property type="match status" value="1"/>
</dbReference>
<keyword evidence="3" id="KW-1185">Reference proteome</keyword>
<keyword evidence="1" id="KW-0732">Signal</keyword>
<evidence type="ECO:0000313" key="3">
    <source>
        <dbReference type="Proteomes" id="UP000199532"/>
    </source>
</evidence>
<proteinExistence type="predicted"/>
<name>A0A1H6ZJ08_9BACT</name>
<sequence>MKSVFFKAIIVIFICSTSQAQTVEHAYRFTDDLKVAEPTCAPNLVSVKNPGSCTVSAIEGAFVEDVLTCGFRRKVYHSNLNYGLRYANADGAILESYTIQLYVRNTNWGSGRTRIIDFSNGQKDEGIYFKSTAGSSGRCLELDGGTVGTCPYFNDKTYYLITITRNAATGLVSLYADGALFSTYDDAGKKYVGKAGTPIYFYRDDNIVSCESGEANFAYLSVRNKPLEKSEIVREFADICATSTINPMADFLIDPNPLCNNGNARVEYTGKLPSESTYGFQWAFGASKIISGSGKGPFLIKWDSPGQKFVTLAIVNSACGAKIENTKRITIGSVPEIAVALDTDQCKNQTTLTIKASNATSPYQYSLDSINFQSSETFNLSAGKYKVFAKDNNGCVKDTSIVIKAIESTSLRTIADTTICAGQEIQLVTTGDAASYTWTPAIGLDDPKTKDPYASPAKTTDYIVTAAMENCVLRDTVQVKVIPEIKVNTTPDATIPPNVAYQLNASSDELTGISNVSYLWSPPTGLDNPVISNPKATLSFSQIYTVSVISPQGCTGTGRVELSIPPPASINLPDVFTPNGDNSNELLKPISNHIASLNYLKIYNRWGEAVFSSDQLNEGWDGSLKGMKVAAGAYVWKMEAVTKEGEVIRKSGTVLLVR</sequence>
<evidence type="ECO:0000313" key="2">
    <source>
        <dbReference type="EMBL" id="SEJ53419.1"/>
    </source>
</evidence>
<dbReference type="GO" id="GO:0005975">
    <property type="term" value="P:carbohydrate metabolic process"/>
    <property type="evidence" value="ECO:0007669"/>
    <property type="project" value="UniProtKB-ARBA"/>
</dbReference>
<reference evidence="2 3" key="1">
    <citation type="submission" date="2016-10" db="EMBL/GenBank/DDBJ databases">
        <authorList>
            <person name="de Groot N.N."/>
        </authorList>
    </citation>
    <scope>NUCLEOTIDE SEQUENCE [LARGE SCALE GENOMIC DNA]</scope>
    <source>
        <strain evidence="2 3">DSM 19938</strain>
    </source>
</reference>
<dbReference type="AlphaFoldDB" id="A0A1H6ZJ08"/>
<dbReference type="EMBL" id="FNXY01000009">
    <property type="protein sequence ID" value="SEJ53419.1"/>
    <property type="molecule type" value="Genomic_DNA"/>
</dbReference>
<accession>A0A1H6ZJ08</accession>
<dbReference type="Proteomes" id="UP000199532">
    <property type="component" value="Unassembled WGS sequence"/>
</dbReference>
<protein>
    <submittedName>
        <fullName evidence="2">Gliding motility-associated C-terminal domain-containing protein</fullName>
    </submittedName>
</protein>
<dbReference type="NCBIfam" id="TIGR04131">
    <property type="entry name" value="Bac_Flav_CTERM"/>
    <property type="match status" value="1"/>
</dbReference>